<keyword evidence="3" id="KW-0804">Transcription</keyword>
<dbReference type="PANTHER" id="PTHR43537">
    <property type="entry name" value="TRANSCRIPTIONAL REGULATOR, GNTR FAMILY"/>
    <property type="match status" value="1"/>
</dbReference>
<sequence>MVSTAHRLRDEIEGLIVTGALAPGEKLDEVQLANRFAVSRTPIREALQQLAAAGFVEIRLRRGATVVRIGPERLVEMFEVMAELEAMCARLAARRLSDADRAALLEAHASCRAAAEREDPDAYYYENERFHYALYRAARNGVLEEEARRMHARLKPYRRLQLRVRNRVGASWREHDGIVQAILDGDPVQAADRARAHVTVQGERFGDLMASLAQYNLAAE</sequence>
<dbReference type="GO" id="GO:0003677">
    <property type="term" value="F:DNA binding"/>
    <property type="evidence" value="ECO:0007669"/>
    <property type="project" value="UniProtKB-KW"/>
</dbReference>
<dbReference type="Pfam" id="PF07729">
    <property type="entry name" value="FCD"/>
    <property type="match status" value="1"/>
</dbReference>
<dbReference type="Pfam" id="PF00392">
    <property type="entry name" value="GntR"/>
    <property type="match status" value="1"/>
</dbReference>
<evidence type="ECO:0000313" key="6">
    <source>
        <dbReference type="Proteomes" id="UP000766595"/>
    </source>
</evidence>
<dbReference type="PROSITE" id="PS50949">
    <property type="entry name" value="HTH_GNTR"/>
    <property type="match status" value="1"/>
</dbReference>
<dbReference type="SMART" id="SM00895">
    <property type="entry name" value="FCD"/>
    <property type="match status" value="1"/>
</dbReference>
<proteinExistence type="predicted"/>
<dbReference type="Proteomes" id="UP000766595">
    <property type="component" value="Unassembled WGS sequence"/>
</dbReference>
<feature type="domain" description="HTH gntR-type" evidence="4">
    <location>
        <begin position="2"/>
        <end position="69"/>
    </location>
</feature>
<dbReference type="CDD" id="cd07377">
    <property type="entry name" value="WHTH_GntR"/>
    <property type="match status" value="1"/>
</dbReference>
<dbReference type="RefSeq" id="WP_261969066.1">
    <property type="nucleotide sequence ID" value="NZ_JAHHZF010000006.1"/>
</dbReference>
<evidence type="ECO:0000313" key="5">
    <source>
        <dbReference type="EMBL" id="MBT9290469.1"/>
    </source>
</evidence>
<dbReference type="InterPro" id="IPR036388">
    <property type="entry name" value="WH-like_DNA-bd_sf"/>
</dbReference>
<dbReference type="PRINTS" id="PR00035">
    <property type="entry name" value="HTHGNTR"/>
</dbReference>
<evidence type="ECO:0000256" key="1">
    <source>
        <dbReference type="ARBA" id="ARBA00023015"/>
    </source>
</evidence>
<dbReference type="SUPFAM" id="SSF46785">
    <property type="entry name" value="Winged helix' DNA-binding domain"/>
    <property type="match status" value="1"/>
</dbReference>
<evidence type="ECO:0000256" key="3">
    <source>
        <dbReference type="ARBA" id="ARBA00023163"/>
    </source>
</evidence>
<dbReference type="GO" id="GO:0003700">
    <property type="term" value="F:DNA-binding transcription factor activity"/>
    <property type="evidence" value="ECO:0007669"/>
    <property type="project" value="InterPro"/>
</dbReference>
<dbReference type="EMBL" id="JAHHZF010000006">
    <property type="protein sequence ID" value="MBT9290469.1"/>
    <property type="molecule type" value="Genomic_DNA"/>
</dbReference>
<dbReference type="InterPro" id="IPR011711">
    <property type="entry name" value="GntR_C"/>
</dbReference>
<protein>
    <submittedName>
        <fullName evidence="5">GntR family transcriptional regulator</fullName>
    </submittedName>
</protein>
<dbReference type="AlphaFoldDB" id="A0A947D5B7"/>
<keyword evidence="1" id="KW-0805">Transcription regulation</keyword>
<gene>
    <name evidence="5" type="ORF">KL771_13445</name>
</gene>
<comment type="caution">
    <text evidence="5">The sequence shown here is derived from an EMBL/GenBank/DDBJ whole genome shotgun (WGS) entry which is preliminary data.</text>
</comment>
<dbReference type="Gene3D" id="1.20.120.530">
    <property type="entry name" value="GntR ligand-binding domain-like"/>
    <property type="match status" value="1"/>
</dbReference>
<evidence type="ECO:0000256" key="2">
    <source>
        <dbReference type="ARBA" id="ARBA00023125"/>
    </source>
</evidence>
<organism evidence="5 6">
    <name type="scientific">Prosthecodimorpha staleyi</name>
    <dbReference type="NCBI Taxonomy" id="2840188"/>
    <lineage>
        <taxon>Bacteria</taxon>
        <taxon>Pseudomonadati</taxon>
        <taxon>Pseudomonadota</taxon>
        <taxon>Alphaproteobacteria</taxon>
        <taxon>Hyphomicrobiales</taxon>
        <taxon>Ancalomicrobiaceae</taxon>
        <taxon>Prosthecodimorpha</taxon>
    </lineage>
</organism>
<accession>A0A947D5B7</accession>
<keyword evidence="2" id="KW-0238">DNA-binding</keyword>
<dbReference type="InterPro" id="IPR000524">
    <property type="entry name" value="Tscrpt_reg_HTH_GntR"/>
</dbReference>
<dbReference type="SUPFAM" id="SSF48008">
    <property type="entry name" value="GntR ligand-binding domain-like"/>
    <property type="match status" value="1"/>
</dbReference>
<dbReference type="PANTHER" id="PTHR43537:SF49">
    <property type="entry name" value="TRANSCRIPTIONAL REGULATORY PROTEIN"/>
    <property type="match status" value="1"/>
</dbReference>
<reference evidence="5 6" key="1">
    <citation type="submission" date="2021-06" db="EMBL/GenBank/DDBJ databases">
        <authorList>
            <person name="Grouzdev D.S."/>
            <person name="Koziaeva V."/>
        </authorList>
    </citation>
    <scope>NUCLEOTIDE SEQUENCE [LARGE SCALE GENOMIC DNA]</scope>
    <source>
        <strain evidence="5 6">22</strain>
    </source>
</reference>
<dbReference type="Gene3D" id="1.10.10.10">
    <property type="entry name" value="Winged helix-like DNA-binding domain superfamily/Winged helix DNA-binding domain"/>
    <property type="match status" value="1"/>
</dbReference>
<dbReference type="InterPro" id="IPR008920">
    <property type="entry name" value="TF_FadR/GntR_C"/>
</dbReference>
<name>A0A947D5B7_9HYPH</name>
<keyword evidence="6" id="KW-1185">Reference proteome</keyword>
<evidence type="ECO:0000259" key="4">
    <source>
        <dbReference type="PROSITE" id="PS50949"/>
    </source>
</evidence>
<dbReference type="InterPro" id="IPR036390">
    <property type="entry name" value="WH_DNA-bd_sf"/>
</dbReference>
<dbReference type="SMART" id="SM00345">
    <property type="entry name" value="HTH_GNTR"/>
    <property type="match status" value="1"/>
</dbReference>